<gene>
    <name evidence="2" type="ORF">KIN20_001671</name>
</gene>
<evidence type="ECO:0000313" key="2">
    <source>
        <dbReference type="EMBL" id="KAJ1346773.1"/>
    </source>
</evidence>
<name>A0AAD5LYN9_PARTN</name>
<sequence>MKVEEHTHVKQFRGPGLGTVVEGPNHPQVMTLELFERLEFEGDRGNRLEDNQLRDL</sequence>
<organism evidence="2 3">
    <name type="scientific">Parelaphostrongylus tenuis</name>
    <name type="common">Meningeal worm</name>
    <dbReference type="NCBI Taxonomy" id="148309"/>
    <lineage>
        <taxon>Eukaryota</taxon>
        <taxon>Metazoa</taxon>
        <taxon>Ecdysozoa</taxon>
        <taxon>Nematoda</taxon>
        <taxon>Chromadorea</taxon>
        <taxon>Rhabditida</taxon>
        <taxon>Rhabditina</taxon>
        <taxon>Rhabditomorpha</taxon>
        <taxon>Strongyloidea</taxon>
        <taxon>Metastrongylidae</taxon>
        <taxon>Parelaphostrongylus</taxon>
    </lineage>
</organism>
<comment type="caution">
    <text evidence="2">The sequence shown here is derived from an EMBL/GenBank/DDBJ whole genome shotgun (WGS) entry which is preliminary data.</text>
</comment>
<dbReference type="AlphaFoldDB" id="A0AAD5LYN9"/>
<evidence type="ECO:0000256" key="1">
    <source>
        <dbReference type="SAM" id="MobiDB-lite"/>
    </source>
</evidence>
<protein>
    <submittedName>
        <fullName evidence="2">Uncharacterized protein</fullName>
    </submittedName>
</protein>
<keyword evidence="3" id="KW-1185">Reference proteome</keyword>
<feature type="region of interest" description="Disordered" evidence="1">
    <location>
        <begin position="1"/>
        <end position="24"/>
    </location>
</feature>
<dbReference type="EMBL" id="JAHQIW010000221">
    <property type="protein sequence ID" value="KAJ1346773.1"/>
    <property type="molecule type" value="Genomic_DNA"/>
</dbReference>
<accession>A0AAD5LYN9</accession>
<proteinExistence type="predicted"/>
<reference evidence="2" key="1">
    <citation type="submission" date="2021-06" db="EMBL/GenBank/DDBJ databases">
        <title>Parelaphostrongylus tenuis whole genome reference sequence.</title>
        <authorList>
            <person name="Garwood T.J."/>
            <person name="Larsen P.A."/>
            <person name="Fountain-Jones N.M."/>
            <person name="Garbe J.R."/>
            <person name="Macchietto M.G."/>
            <person name="Kania S.A."/>
            <person name="Gerhold R.W."/>
            <person name="Richards J.E."/>
            <person name="Wolf T.M."/>
        </authorList>
    </citation>
    <scope>NUCLEOTIDE SEQUENCE</scope>
    <source>
        <strain evidence="2">MNPRO001-30</strain>
        <tissue evidence="2">Meninges</tissue>
    </source>
</reference>
<evidence type="ECO:0000313" key="3">
    <source>
        <dbReference type="Proteomes" id="UP001196413"/>
    </source>
</evidence>
<dbReference type="Proteomes" id="UP001196413">
    <property type="component" value="Unassembled WGS sequence"/>
</dbReference>